<keyword evidence="8" id="KW-0378">Hydrolase</keyword>
<protein>
    <submittedName>
        <fullName evidence="18">SpoIIE family protein phosphatase</fullName>
    </submittedName>
</protein>
<keyword evidence="4" id="KW-0808">Transferase</keyword>
<dbReference type="Pfam" id="PF17203">
    <property type="entry name" value="sCache_3_2"/>
    <property type="match status" value="1"/>
</dbReference>
<dbReference type="Pfam" id="PF13185">
    <property type="entry name" value="GAF_2"/>
    <property type="match status" value="1"/>
</dbReference>
<dbReference type="CDD" id="cd00130">
    <property type="entry name" value="PAS"/>
    <property type="match status" value="1"/>
</dbReference>
<comment type="caution">
    <text evidence="18">The sequence shown here is derived from an EMBL/GenBank/DDBJ whole genome shotgun (WGS) entry which is preliminary data.</text>
</comment>
<evidence type="ECO:0000256" key="14">
    <source>
        <dbReference type="SAM" id="Phobius"/>
    </source>
</evidence>
<dbReference type="RefSeq" id="WP_381241564.1">
    <property type="nucleotide sequence ID" value="NZ_JBHSKH010000091.1"/>
</dbReference>
<dbReference type="SUPFAM" id="SSF55785">
    <property type="entry name" value="PYP-like sensor domain (PAS domain)"/>
    <property type="match status" value="1"/>
</dbReference>
<keyword evidence="19" id="KW-1185">Reference proteome</keyword>
<dbReference type="SMART" id="SM00091">
    <property type="entry name" value="PAS"/>
    <property type="match status" value="1"/>
</dbReference>
<evidence type="ECO:0000313" key="18">
    <source>
        <dbReference type="EMBL" id="MFD1306406.1"/>
    </source>
</evidence>
<evidence type="ECO:0000256" key="12">
    <source>
        <dbReference type="ARBA" id="ARBA00023136"/>
    </source>
</evidence>
<evidence type="ECO:0000256" key="10">
    <source>
        <dbReference type="ARBA" id="ARBA00022989"/>
    </source>
</evidence>
<gene>
    <name evidence="18" type="ORF">ACFQ5X_11195</name>
</gene>
<dbReference type="InterPro" id="IPR000014">
    <property type="entry name" value="PAS"/>
</dbReference>
<keyword evidence="10 14" id="KW-1133">Transmembrane helix</keyword>
<evidence type="ECO:0000256" key="9">
    <source>
        <dbReference type="ARBA" id="ARBA00022840"/>
    </source>
</evidence>
<dbReference type="InterPro" id="IPR033463">
    <property type="entry name" value="sCache_3"/>
</dbReference>
<dbReference type="Gene3D" id="3.30.450.40">
    <property type="match status" value="1"/>
</dbReference>
<dbReference type="SUPFAM" id="SSF55874">
    <property type="entry name" value="ATPase domain of HSP90 chaperone/DNA topoisomerase II/histidine kinase"/>
    <property type="match status" value="1"/>
</dbReference>
<dbReference type="InterPro" id="IPR052016">
    <property type="entry name" value="Bact_Sigma-Reg"/>
</dbReference>
<dbReference type="PANTHER" id="PTHR43156">
    <property type="entry name" value="STAGE II SPORULATION PROTEIN E-RELATED"/>
    <property type="match status" value="1"/>
</dbReference>
<keyword evidence="7" id="KW-0418">Kinase</keyword>
<keyword evidence="5 14" id="KW-0812">Transmembrane</keyword>
<dbReference type="SMART" id="SM00331">
    <property type="entry name" value="PP2C_SIG"/>
    <property type="match status" value="1"/>
</dbReference>
<evidence type="ECO:0000256" key="8">
    <source>
        <dbReference type="ARBA" id="ARBA00022801"/>
    </source>
</evidence>
<dbReference type="InterPro" id="IPR003594">
    <property type="entry name" value="HATPase_dom"/>
</dbReference>
<evidence type="ECO:0000256" key="4">
    <source>
        <dbReference type="ARBA" id="ARBA00022679"/>
    </source>
</evidence>
<dbReference type="InterPro" id="IPR036457">
    <property type="entry name" value="PPM-type-like_dom_sf"/>
</dbReference>
<evidence type="ECO:0000256" key="13">
    <source>
        <dbReference type="SAM" id="MobiDB-lite"/>
    </source>
</evidence>
<dbReference type="Gene3D" id="3.30.565.10">
    <property type="entry name" value="Histidine kinase-like ATPase, C-terminal domain"/>
    <property type="match status" value="1"/>
</dbReference>
<dbReference type="Pfam" id="PF07228">
    <property type="entry name" value="SpoIIE"/>
    <property type="match status" value="1"/>
</dbReference>
<keyword evidence="3" id="KW-0597">Phosphoprotein</keyword>
<organism evidence="18 19">
    <name type="scientific">Streptomyces kaempferi</name>
    <dbReference type="NCBI Taxonomy" id="333725"/>
    <lineage>
        <taxon>Bacteria</taxon>
        <taxon>Bacillati</taxon>
        <taxon>Actinomycetota</taxon>
        <taxon>Actinomycetes</taxon>
        <taxon>Kitasatosporales</taxon>
        <taxon>Streptomycetaceae</taxon>
        <taxon>Streptomyces</taxon>
    </lineage>
</organism>
<evidence type="ECO:0000259" key="16">
    <source>
        <dbReference type="SMART" id="SM00091"/>
    </source>
</evidence>
<dbReference type="CDD" id="cd16936">
    <property type="entry name" value="HATPase_RsbW-like"/>
    <property type="match status" value="1"/>
</dbReference>
<evidence type="ECO:0000256" key="3">
    <source>
        <dbReference type="ARBA" id="ARBA00022553"/>
    </source>
</evidence>
<feature type="transmembrane region" description="Helical" evidence="14">
    <location>
        <begin position="51"/>
        <end position="76"/>
    </location>
</feature>
<dbReference type="Proteomes" id="UP001597058">
    <property type="component" value="Unassembled WGS sequence"/>
</dbReference>
<feature type="domain" description="PAS" evidence="16">
    <location>
        <begin position="257"/>
        <end position="322"/>
    </location>
</feature>
<dbReference type="InterPro" id="IPR035965">
    <property type="entry name" value="PAS-like_dom_sf"/>
</dbReference>
<dbReference type="InterPro" id="IPR001932">
    <property type="entry name" value="PPM-type_phosphatase-like_dom"/>
</dbReference>
<evidence type="ECO:0000256" key="7">
    <source>
        <dbReference type="ARBA" id="ARBA00022777"/>
    </source>
</evidence>
<evidence type="ECO:0000259" key="17">
    <source>
        <dbReference type="SMART" id="SM00331"/>
    </source>
</evidence>
<dbReference type="SUPFAM" id="SSF55781">
    <property type="entry name" value="GAF domain-like"/>
    <property type="match status" value="1"/>
</dbReference>
<evidence type="ECO:0000259" key="15">
    <source>
        <dbReference type="SMART" id="SM00065"/>
    </source>
</evidence>
<keyword evidence="12 14" id="KW-0472">Membrane</keyword>
<feature type="domain" description="PPM-type phosphatase" evidence="17">
    <location>
        <begin position="576"/>
        <end position="811"/>
    </location>
</feature>
<feature type="region of interest" description="Disordered" evidence="13">
    <location>
        <begin position="436"/>
        <end position="493"/>
    </location>
</feature>
<comment type="subcellular location">
    <subcellularLocation>
        <location evidence="1">Cell membrane</location>
        <topology evidence="1">Multi-pass membrane protein</topology>
    </subcellularLocation>
</comment>
<dbReference type="SMART" id="SM00065">
    <property type="entry name" value="GAF"/>
    <property type="match status" value="1"/>
</dbReference>
<keyword evidence="2" id="KW-1003">Cell membrane</keyword>
<dbReference type="InterPro" id="IPR003018">
    <property type="entry name" value="GAF"/>
</dbReference>
<evidence type="ECO:0000256" key="6">
    <source>
        <dbReference type="ARBA" id="ARBA00022741"/>
    </source>
</evidence>
<dbReference type="EMBL" id="JBHTMM010000010">
    <property type="protein sequence ID" value="MFD1306406.1"/>
    <property type="molecule type" value="Genomic_DNA"/>
</dbReference>
<feature type="domain" description="GAF" evidence="15">
    <location>
        <begin position="387"/>
        <end position="558"/>
    </location>
</feature>
<reference evidence="19" key="1">
    <citation type="journal article" date="2019" name="Int. J. Syst. Evol. Microbiol.">
        <title>The Global Catalogue of Microorganisms (GCM) 10K type strain sequencing project: providing services to taxonomists for standard genome sequencing and annotation.</title>
        <authorList>
            <consortium name="The Broad Institute Genomics Platform"/>
            <consortium name="The Broad Institute Genome Sequencing Center for Infectious Disease"/>
            <person name="Wu L."/>
            <person name="Ma J."/>
        </authorList>
    </citation>
    <scope>NUCLEOTIDE SEQUENCE [LARGE SCALE GENOMIC DNA]</scope>
    <source>
        <strain evidence="19">CGMCC 4.7020</strain>
    </source>
</reference>
<dbReference type="CDD" id="cd18773">
    <property type="entry name" value="PDC1_HK_sensor"/>
    <property type="match status" value="1"/>
</dbReference>
<keyword evidence="11" id="KW-0902">Two-component regulatory system</keyword>
<dbReference type="InterPro" id="IPR029016">
    <property type="entry name" value="GAF-like_dom_sf"/>
</dbReference>
<dbReference type="Pfam" id="PF13581">
    <property type="entry name" value="HATPase_c_2"/>
    <property type="match status" value="1"/>
</dbReference>
<evidence type="ECO:0000256" key="5">
    <source>
        <dbReference type="ARBA" id="ARBA00022692"/>
    </source>
</evidence>
<dbReference type="Gene3D" id="3.30.450.20">
    <property type="entry name" value="PAS domain"/>
    <property type="match status" value="2"/>
</dbReference>
<accession>A0ABW3XBN3</accession>
<dbReference type="Gene3D" id="3.60.40.10">
    <property type="entry name" value="PPM-type phosphatase domain"/>
    <property type="match status" value="1"/>
</dbReference>
<dbReference type="SUPFAM" id="SSF81606">
    <property type="entry name" value="PP2C-like"/>
    <property type="match status" value="1"/>
</dbReference>
<evidence type="ECO:0000256" key="11">
    <source>
        <dbReference type="ARBA" id="ARBA00023012"/>
    </source>
</evidence>
<evidence type="ECO:0000256" key="2">
    <source>
        <dbReference type="ARBA" id="ARBA00022475"/>
    </source>
</evidence>
<evidence type="ECO:0000256" key="1">
    <source>
        <dbReference type="ARBA" id="ARBA00004651"/>
    </source>
</evidence>
<keyword evidence="6" id="KW-0547">Nucleotide-binding</keyword>
<keyword evidence="9" id="KW-0067">ATP-binding</keyword>
<feature type="region of interest" description="Disordered" evidence="13">
    <location>
        <begin position="18"/>
        <end position="42"/>
    </location>
</feature>
<name>A0ABW3XBN3_9ACTN</name>
<dbReference type="PANTHER" id="PTHR43156:SF2">
    <property type="entry name" value="STAGE II SPORULATION PROTEIN E"/>
    <property type="match status" value="1"/>
</dbReference>
<evidence type="ECO:0000313" key="19">
    <source>
        <dbReference type="Proteomes" id="UP001597058"/>
    </source>
</evidence>
<dbReference type="SUPFAM" id="SSF103190">
    <property type="entry name" value="Sensory domain-like"/>
    <property type="match status" value="1"/>
</dbReference>
<dbReference type="InterPro" id="IPR036890">
    <property type="entry name" value="HATPase_C_sf"/>
</dbReference>
<proteinExistence type="predicted"/>
<sequence length="952" mass="101724">MPRAVNRSRTPLSLIGRRFPGRRERLDQGADPDPDPAAPRRGRLSLLPHSIAGQMLALAVTIAVLLIAAATTVLVLQDRKEATQEARTRALAVAETFAHSPAVLDALKSASPSTTLQPLAEATRRDARVAYIVVTNPKGIRYSHPDPRAIGLPSNATVWPATAGHTFTDKVIGRSLHSPSIRAVVPVFDARHSVVGTVMTGVPVASVVHQVNGQLPPLLGSAGVALALSMGGIAWLSKRLRRQTHGLGPTEITRMYEHHDAVLHAVREGVLIADHERRLLLANDEAHRLLGLPPDVQGRHAGELALGPALTRMLTSGRVATDEVHPAGDRLLAVNQQPTVWNGRVLGTVTTLRDTTELRSLAGQADVARERLRLLYDAGMTIGTTLDVGRIAEELVAAVVPRFADHAVVDLSDAVLHGEEPPGDGTGPLCRAAQVPLPGTPSSRAVGDLVRFPPSSPQARSLKAQRPVAEPDPAGEPVAGPHRTPGPLTSPDLPDHAMIAAPLRARGAVLGLVSLFRATTSGSGGHRPFDTEDLSLAEELVNHTAVCIDNARRYAREHATAVSLQRSLLPHGLPEQNAVDAASRYLPGQATTAGGWFDVIPLSSARVALVAGDVTGHGLHAAVAMGRLRTAVHNFSDLDLVPEELMARLDDLVIRLDRDEGRPAGGEQRPGPAGDADGSVLTGATCLYVVYDPVRRQCVMARAGHPLPVLILPDGTADFPRVRDCPALGLGGQPFESLTVDVPENSRLVLYTDGLLKHHNPEPATGQEWLRQVLARPGRSPQETCDAVLDALVPDRLGHPGDDIALLVARTRALDDEHLARWDVPADPATVAGTRAAVERRLTEWGLDDTVFTTELILSELITNAIRYASPPIELRLLRDRTLICEVSDAGSTSPHVRRAATTDEGGRGLFLISQLTQRWGTRYTPRGKVVWTEQSLPTGEEQEGLGRAANP</sequence>
<dbReference type="InterPro" id="IPR029151">
    <property type="entry name" value="Sensor-like_sf"/>
</dbReference>